<feature type="compositionally biased region" description="Acidic residues" evidence="1">
    <location>
        <begin position="553"/>
        <end position="578"/>
    </location>
</feature>
<evidence type="ECO:0000313" key="2">
    <source>
        <dbReference type="EMBL" id="RPD59666.1"/>
    </source>
</evidence>
<dbReference type="STRING" id="1328759.A0A5C2SEC2"/>
<sequence>MPSHTEQLNRLEKRLTNCMLKSRTDEDFDASFYALLSSIIGRHLWGIVDKAGSILDKAIDWAYGDGDYDFLKSFAHSDSTPLVQDTAPQPVGQGIAKSFLALLQRIDPGQSVSQGLQDRLISSPWTASYRPHPKSTRLSLFRDGANTSTTKGTPIARTMLQARCEISSDDFPCPVNAAIAKDSSVLAVNRDPVLSLYILDETEENGGGGAGQSSGRDSLFRRHYRTVVLEPGLSEVTYQVAMDTLHKLVFIADLYRVKSFFWGHKGDASFKDWSLTRGTNVHTLDSGSHDGLVTMLPGGRLARAGTGSLTVWDVDKLATHKGEKRVGKGKLNVDSWRDNDNDEIERSTGSKATSTIKLPDSDKTFAPVTLALHEPSGLMLAGENARKTAGRYGCYALDLENGGKKVARYLGHGGFVETFSISDGDANVFATGCSDGYARLYDVRHPTPTMTLDSGRSGEFCSAVQLIHPDGIPVVFTGGGRSQSIKTWDIRACAMVYELATGNNAVRALSWDEKRNTLYAATECDYMDRNGYHHGYRRGRIPKWARLNPQEAGTDDDEDMYDEEYDSDDYDDDGENWPEDAHHSEDSFGYAYDAGENTLLRYEFKEDPDTRELPIYGQATLERDDGYW</sequence>
<gene>
    <name evidence="2" type="ORF">L227DRAFT_586545</name>
</gene>
<proteinExistence type="predicted"/>
<accession>A0A5C2SEC2</accession>
<dbReference type="InterPro" id="IPR001680">
    <property type="entry name" value="WD40_rpt"/>
</dbReference>
<keyword evidence="3" id="KW-1185">Reference proteome</keyword>
<dbReference type="Proteomes" id="UP000313359">
    <property type="component" value="Unassembled WGS sequence"/>
</dbReference>
<dbReference type="InterPro" id="IPR036322">
    <property type="entry name" value="WD40_repeat_dom_sf"/>
</dbReference>
<dbReference type="OrthoDB" id="548949at2759"/>
<dbReference type="AlphaFoldDB" id="A0A5C2SEC2"/>
<protein>
    <submittedName>
        <fullName evidence="2">WD40 repeat-like protein</fullName>
    </submittedName>
</protein>
<dbReference type="InterPro" id="IPR015943">
    <property type="entry name" value="WD40/YVTN_repeat-like_dom_sf"/>
</dbReference>
<dbReference type="SUPFAM" id="SSF50978">
    <property type="entry name" value="WD40 repeat-like"/>
    <property type="match status" value="1"/>
</dbReference>
<evidence type="ECO:0000313" key="3">
    <source>
        <dbReference type="Proteomes" id="UP000313359"/>
    </source>
</evidence>
<dbReference type="SMART" id="SM00320">
    <property type="entry name" value="WD40"/>
    <property type="match status" value="2"/>
</dbReference>
<dbReference type="Gene3D" id="2.130.10.10">
    <property type="entry name" value="YVTN repeat-like/Quinoprotein amine dehydrogenase"/>
    <property type="match status" value="1"/>
</dbReference>
<reference evidence="2" key="1">
    <citation type="journal article" date="2018" name="Genome Biol. Evol.">
        <title>Genomics and development of Lentinus tigrinus, a white-rot wood-decaying mushroom with dimorphic fruiting bodies.</title>
        <authorList>
            <person name="Wu B."/>
            <person name="Xu Z."/>
            <person name="Knudson A."/>
            <person name="Carlson A."/>
            <person name="Chen N."/>
            <person name="Kovaka S."/>
            <person name="LaButti K."/>
            <person name="Lipzen A."/>
            <person name="Pennachio C."/>
            <person name="Riley R."/>
            <person name="Schakwitz W."/>
            <person name="Umezawa K."/>
            <person name="Ohm R.A."/>
            <person name="Grigoriev I.V."/>
            <person name="Nagy L.G."/>
            <person name="Gibbons J."/>
            <person name="Hibbett D."/>
        </authorList>
    </citation>
    <scope>NUCLEOTIDE SEQUENCE [LARGE SCALE GENOMIC DNA]</scope>
    <source>
        <strain evidence="2">ALCF2SS1-6</strain>
    </source>
</reference>
<organism evidence="2 3">
    <name type="scientific">Lentinus tigrinus ALCF2SS1-6</name>
    <dbReference type="NCBI Taxonomy" id="1328759"/>
    <lineage>
        <taxon>Eukaryota</taxon>
        <taxon>Fungi</taxon>
        <taxon>Dikarya</taxon>
        <taxon>Basidiomycota</taxon>
        <taxon>Agaricomycotina</taxon>
        <taxon>Agaricomycetes</taxon>
        <taxon>Polyporales</taxon>
        <taxon>Polyporaceae</taxon>
        <taxon>Lentinus</taxon>
    </lineage>
</organism>
<feature type="region of interest" description="Disordered" evidence="1">
    <location>
        <begin position="547"/>
        <end position="587"/>
    </location>
</feature>
<evidence type="ECO:0000256" key="1">
    <source>
        <dbReference type="SAM" id="MobiDB-lite"/>
    </source>
</evidence>
<dbReference type="EMBL" id="ML122269">
    <property type="protein sequence ID" value="RPD59666.1"/>
    <property type="molecule type" value="Genomic_DNA"/>
</dbReference>
<name>A0A5C2SEC2_9APHY</name>